<feature type="region of interest" description="Disordered" evidence="1">
    <location>
        <begin position="23"/>
        <end position="45"/>
    </location>
</feature>
<evidence type="ECO:0000313" key="2">
    <source>
        <dbReference type="EMBL" id="KIL62971.1"/>
    </source>
</evidence>
<organism evidence="2 3">
    <name type="scientific">Amanita muscaria (strain Koide BX008)</name>
    <dbReference type="NCBI Taxonomy" id="946122"/>
    <lineage>
        <taxon>Eukaryota</taxon>
        <taxon>Fungi</taxon>
        <taxon>Dikarya</taxon>
        <taxon>Basidiomycota</taxon>
        <taxon>Agaricomycotina</taxon>
        <taxon>Agaricomycetes</taxon>
        <taxon>Agaricomycetidae</taxon>
        <taxon>Agaricales</taxon>
        <taxon>Pluteineae</taxon>
        <taxon>Amanitaceae</taxon>
        <taxon>Amanita</taxon>
    </lineage>
</organism>
<evidence type="ECO:0000313" key="3">
    <source>
        <dbReference type="Proteomes" id="UP000054549"/>
    </source>
</evidence>
<protein>
    <submittedName>
        <fullName evidence="2">Uncharacterized protein</fullName>
    </submittedName>
</protein>
<sequence length="70" mass="7261">MKGTIQNIPGVCELLGQECQSRHRGLPVASSPDPVESSQGQLNDGVHTTLDTVQGCVASATTPRSTVRSG</sequence>
<dbReference type="InParanoid" id="A0A0C2X1F5"/>
<gene>
    <name evidence="2" type="ORF">M378DRAFT_165050</name>
</gene>
<proteinExistence type="predicted"/>
<dbReference type="HOGENOM" id="CLU_2757269_0_0_1"/>
<name>A0A0C2X1F5_AMAMK</name>
<evidence type="ECO:0000256" key="1">
    <source>
        <dbReference type="SAM" id="MobiDB-lite"/>
    </source>
</evidence>
<dbReference type="EMBL" id="KN818264">
    <property type="protein sequence ID" value="KIL62971.1"/>
    <property type="molecule type" value="Genomic_DNA"/>
</dbReference>
<accession>A0A0C2X1F5</accession>
<reference evidence="2 3" key="1">
    <citation type="submission" date="2014-04" db="EMBL/GenBank/DDBJ databases">
        <title>Evolutionary Origins and Diversification of the Mycorrhizal Mutualists.</title>
        <authorList>
            <consortium name="DOE Joint Genome Institute"/>
            <consortium name="Mycorrhizal Genomics Consortium"/>
            <person name="Kohler A."/>
            <person name="Kuo A."/>
            <person name="Nagy L.G."/>
            <person name="Floudas D."/>
            <person name="Copeland A."/>
            <person name="Barry K.W."/>
            <person name="Cichocki N."/>
            <person name="Veneault-Fourrey C."/>
            <person name="LaButti K."/>
            <person name="Lindquist E.A."/>
            <person name="Lipzen A."/>
            <person name="Lundell T."/>
            <person name="Morin E."/>
            <person name="Murat C."/>
            <person name="Riley R."/>
            <person name="Ohm R."/>
            <person name="Sun H."/>
            <person name="Tunlid A."/>
            <person name="Henrissat B."/>
            <person name="Grigoriev I.V."/>
            <person name="Hibbett D.S."/>
            <person name="Martin F."/>
        </authorList>
    </citation>
    <scope>NUCLEOTIDE SEQUENCE [LARGE SCALE GENOMIC DNA]</scope>
    <source>
        <strain evidence="2 3">Koide BX008</strain>
    </source>
</reference>
<dbReference type="Proteomes" id="UP000054549">
    <property type="component" value="Unassembled WGS sequence"/>
</dbReference>
<dbReference type="AlphaFoldDB" id="A0A0C2X1F5"/>
<keyword evidence="3" id="KW-1185">Reference proteome</keyword>